<dbReference type="Proteomes" id="UP000708208">
    <property type="component" value="Unassembled WGS sequence"/>
</dbReference>
<keyword evidence="2" id="KW-1185">Reference proteome</keyword>
<proteinExistence type="predicted"/>
<accession>A0A8J2KCC9</accession>
<dbReference type="AlphaFoldDB" id="A0A8J2KCC9"/>
<comment type="caution">
    <text evidence="1">The sequence shown here is derived from an EMBL/GenBank/DDBJ whole genome shotgun (WGS) entry which is preliminary data.</text>
</comment>
<reference evidence="1" key="1">
    <citation type="submission" date="2021-06" db="EMBL/GenBank/DDBJ databases">
        <authorList>
            <person name="Hodson N. C."/>
            <person name="Mongue J. A."/>
            <person name="Jaron S. K."/>
        </authorList>
    </citation>
    <scope>NUCLEOTIDE SEQUENCE</scope>
</reference>
<feature type="non-terminal residue" evidence="1">
    <location>
        <position position="1"/>
    </location>
</feature>
<gene>
    <name evidence="1" type="ORF">AFUS01_LOCUS22143</name>
</gene>
<protein>
    <submittedName>
        <fullName evidence="1">Uncharacterized protein</fullName>
    </submittedName>
</protein>
<evidence type="ECO:0000313" key="2">
    <source>
        <dbReference type="Proteomes" id="UP000708208"/>
    </source>
</evidence>
<dbReference type="EMBL" id="CAJVCH010254252">
    <property type="protein sequence ID" value="CAG7733717.1"/>
    <property type="molecule type" value="Genomic_DNA"/>
</dbReference>
<organism evidence="1 2">
    <name type="scientific">Allacma fusca</name>
    <dbReference type="NCBI Taxonomy" id="39272"/>
    <lineage>
        <taxon>Eukaryota</taxon>
        <taxon>Metazoa</taxon>
        <taxon>Ecdysozoa</taxon>
        <taxon>Arthropoda</taxon>
        <taxon>Hexapoda</taxon>
        <taxon>Collembola</taxon>
        <taxon>Symphypleona</taxon>
        <taxon>Sminthuridae</taxon>
        <taxon>Allacma</taxon>
    </lineage>
</organism>
<sequence>KLLEQLSNGRSMPCLLL</sequence>
<name>A0A8J2KCC9_9HEXA</name>
<evidence type="ECO:0000313" key="1">
    <source>
        <dbReference type="EMBL" id="CAG7733717.1"/>
    </source>
</evidence>